<dbReference type="Proteomes" id="UP000230108">
    <property type="component" value="Unassembled WGS sequence"/>
</dbReference>
<accession>A0A2M7QDN7</accession>
<name>A0A2M7QDN7_9BACT</name>
<proteinExistence type="predicted"/>
<feature type="region of interest" description="Disordered" evidence="1">
    <location>
        <begin position="55"/>
        <end position="74"/>
    </location>
</feature>
<organism evidence="2 3">
    <name type="scientific">Candidatus Roizmanbacteria bacterium CG_4_10_14_0_8_um_filter_39_9</name>
    <dbReference type="NCBI Taxonomy" id="1974829"/>
    <lineage>
        <taxon>Bacteria</taxon>
        <taxon>Candidatus Roizmaniibacteriota</taxon>
    </lineage>
</organism>
<dbReference type="AlphaFoldDB" id="A0A2M7QDN7"/>
<sequence>MVEGSTAPGVAQTNTLISGAREANVNIGNRATGSTAAEKDSAAITALRARLEKHITPEEVVSEGPAKSAEEPINEKPKSLDDLTWHMVNEPPKDSPAAPHKVLKQESQPTQEKVDLDRALTESLKDSSKTPYLRTLLQAAEQTSRGNGTLPDEVKAFVVLAHHDLGDLDPANTELIPAAFTALRGEGNGTVALHGIDAPYPSQKAADVIIEQALKVSRGPKTQDDLDRMVEVSLACGNPFAAVDLMQKANEFITKPNERVTDSAFSRLAGSGGVFDEALKLYHKRSADGRGTKLDDRMYGVLASIGEGPLEELKKSPEAMAVKKDAERILRGKLAERRDEWYNAQRVSQVEARERALDDVHIETMIEEAVASGKDWKSIDDAIAQRADSVASGKMANFIAAELERRLYPELSIENQMQKAKADARGDYQPMLGYGKYNMLQNAIYGVTYDNANGDEHDQTTPEKEAKVAALGNCTEMKVQRSLLDNKGGAADVASLVQMLHQPASHRGSMQQVDIKFQRREFGNLSEATLLERKQQLADKLVAGTGFLQAVADNAEGRKILETEFGFREIADPSRLKTAQKELQKTFFQAVEQGSDLPANKSQGEEQADEDTRMLTQMSEIKQKEVVALTEEKIATARALVPKMHDNLNMQYQTLVLQQEALANPLKDQIAAQQALARLESQRQAVEETKTVTNRLATWLPANAGTMTEADQEKKLAEITVQTEAQTQRLREIEDQITKLGGVKKDELAALSKRLSDLKRLMPQESTPTASET</sequence>
<evidence type="ECO:0000313" key="3">
    <source>
        <dbReference type="Proteomes" id="UP000230108"/>
    </source>
</evidence>
<feature type="region of interest" description="Disordered" evidence="1">
    <location>
        <begin position="85"/>
        <end position="115"/>
    </location>
</feature>
<evidence type="ECO:0000313" key="2">
    <source>
        <dbReference type="EMBL" id="PIY68882.1"/>
    </source>
</evidence>
<evidence type="ECO:0000256" key="1">
    <source>
        <dbReference type="SAM" id="MobiDB-lite"/>
    </source>
</evidence>
<protein>
    <submittedName>
        <fullName evidence="2">Uncharacterized protein</fullName>
    </submittedName>
</protein>
<dbReference type="EMBL" id="PFLF01000076">
    <property type="protein sequence ID" value="PIY68882.1"/>
    <property type="molecule type" value="Genomic_DNA"/>
</dbReference>
<reference evidence="3" key="1">
    <citation type="submission" date="2017-09" db="EMBL/GenBank/DDBJ databases">
        <title>Depth-based differentiation of microbial function through sediment-hosted aquifers and enrichment of novel symbionts in the deep terrestrial subsurface.</title>
        <authorList>
            <person name="Probst A.J."/>
            <person name="Ladd B."/>
            <person name="Jarett J.K."/>
            <person name="Geller-Mcgrath D.E."/>
            <person name="Sieber C.M.K."/>
            <person name="Emerson J.B."/>
            <person name="Anantharaman K."/>
            <person name="Thomas B.C."/>
            <person name="Malmstrom R."/>
            <person name="Stieglmeier M."/>
            <person name="Klingl A."/>
            <person name="Woyke T."/>
            <person name="Ryan C.M."/>
            <person name="Banfield J.F."/>
        </authorList>
    </citation>
    <scope>NUCLEOTIDE SEQUENCE [LARGE SCALE GENOMIC DNA]</scope>
</reference>
<comment type="caution">
    <text evidence="2">The sequence shown here is derived from an EMBL/GenBank/DDBJ whole genome shotgun (WGS) entry which is preliminary data.</text>
</comment>
<gene>
    <name evidence="2" type="ORF">COY90_03575</name>
</gene>